<protein>
    <submittedName>
        <fullName evidence="1">Uncharacterized protein</fullName>
    </submittedName>
</protein>
<name>A0A7R9I4L9_9NEOP</name>
<dbReference type="AlphaFoldDB" id="A0A7R9I4L9"/>
<organism evidence="1">
    <name type="scientific">Timema bartmani</name>
    <dbReference type="NCBI Taxonomy" id="61472"/>
    <lineage>
        <taxon>Eukaryota</taxon>
        <taxon>Metazoa</taxon>
        <taxon>Ecdysozoa</taxon>
        <taxon>Arthropoda</taxon>
        <taxon>Hexapoda</taxon>
        <taxon>Insecta</taxon>
        <taxon>Pterygota</taxon>
        <taxon>Neoptera</taxon>
        <taxon>Polyneoptera</taxon>
        <taxon>Phasmatodea</taxon>
        <taxon>Timematodea</taxon>
        <taxon>Timematoidea</taxon>
        <taxon>Timematidae</taxon>
        <taxon>Timema</taxon>
    </lineage>
</organism>
<reference evidence="1" key="1">
    <citation type="submission" date="2020-11" db="EMBL/GenBank/DDBJ databases">
        <authorList>
            <person name="Tran Van P."/>
        </authorList>
    </citation>
    <scope>NUCLEOTIDE SEQUENCE</scope>
</reference>
<evidence type="ECO:0000313" key="1">
    <source>
        <dbReference type="EMBL" id="CAD7447515.1"/>
    </source>
</evidence>
<accession>A0A7R9I4L9</accession>
<dbReference type="EMBL" id="OD568965">
    <property type="protein sequence ID" value="CAD7447515.1"/>
    <property type="molecule type" value="Genomic_DNA"/>
</dbReference>
<sequence>MGSRESTRAHHCKWVDCHRAQPQHHDSDAALWKFSSSSSSLGSSPYMSANLRNRGPKLDRSSKFRSFSSVPASGDKYQIEIDIKNYSHFSILLLDIQFVLSYRITKSSDLDDALFEGWFVNNRKSILVVHQSEHIEIISCHVSLSTPFILVVDDVFPDVICVLEHVISLASMHDDCKEEDCKQTLNGAIHIQKLVRSLRCCQGQTRAHLAVVHLQFYALFAPDDVNMMRFVVREFDLFIFHKHSTSPIIHQETRET</sequence>
<proteinExistence type="predicted"/>
<gene>
    <name evidence="1" type="ORF">TBIB3V08_LOCUS9828</name>
</gene>